<dbReference type="RefSeq" id="WP_085836878.1">
    <property type="nucleotide sequence ID" value="NZ_FWFS01000007.1"/>
</dbReference>
<dbReference type="OrthoDB" id="256753at2"/>
<evidence type="ECO:0000259" key="1">
    <source>
        <dbReference type="Pfam" id="PF10005"/>
    </source>
</evidence>
<organism evidence="2 3">
    <name type="scientific">Aquimixticola soesokkakensis</name>
    <dbReference type="NCBI Taxonomy" id="1519096"/>
    <lineage>
        <taxon>Bacteria</taxon>
        <taxon>Pseudomonadati</taxon>
        <taxon>Pseudomonadota</taxon>
        <taxon>Alphaproteobacteria</taxon>
        <taxon>Rhodobacterales</taxon>
        <taxon>Paracoccaceae</taxon>
        <taxon>Aquimixticola</taxon>
    </lineage>
</organism>
<dbReference type="AlphaFoldDB" id="A0A1Y5SZC9"/>
<protein>
    <recommendedName>
        <fullName evidence="1">Zinc-ribbon domain-containing protein</fullName>
    </recommendedName>
</protein>
<dbReference type="Pfam" id="PF15887">
    <property type="entry name" value="Peptidase_Mx"/>
    <property type="match status" value="1"/>
</dbReference>
<dbReference type="Pfam" id="PF10005">
    <property type="entry name" value="Zn_ribbon_DZR_6"/>
    <property type="match status" value="1"/>
</dbReference>
<dbReference type="Proteomes" id="UP000193862">
    <property type="component" value="Unassembled WGS sequence"/>
</dbReference>
<dbReference type="EMBL" id="FWFS01000007">
    <property type="protein sequence ID" value="SLN50376.1"/>
    <property type="molecule type" value="Genomic_DNA"/>
</dbReference>
<gene>
    <name evidence="2" type="ORF">AQS8620_02169</name>
</gene>
<reference evidence="2 3" key="1">
    <citation type="submission" date="2017-03" db="EMBL/GenBank/DDBJ databases">
        <authorList>
            <person name="Afonso C.L."/>
            <person name="Miller P.J."/>
            <person name="Scott M.A."/>
            <person name="Spackman E."/>
            <person name="Goraichik I."/>
            <person name="Dimitrov K.M."/>
            <person name="Suarez D.L."/>
            <person name="Swayne D.E."/>
        </authorList>
    </citation>
    <scope>NUCLEOTIDE SEQUENCE [LARGE SCALE GENOMIC DNA]</scope>
    <source>
        <strain evidence="2 3">CECT 8620</strain>
    </source>
</reference>
<evidence type="ECO:0000313" key="3">
    <source>
        <dbReference type="Proteomes" id="UP000193862"/>
    </source>
</evidence>
<dbReference type="InterPro" id="IPR011201">
    <property type="entry name" value="Zinc-ribbon_6_bact"/>
</dbReference>
<keyword evidence="3" id="KW-1185">Reference proteome</keyword>
<name>A0A1Y5SZC9_9RHOB</name>
<evidence type="ECO:0000313" key="2">
    <source>
        <dbReference type="EMBL" id="SLN50376.1"/>
    </source>
</evidence>
<dbReference type="Gene3D" id="3.40.390.70">
    <property type="match status" value="1"/>
</dbReference>
<sequence>MKLFSCQICGQTLYFENGSCLSCGHTVGFLPVEGRMVAVDPSGGGWTVAGTPTEDNAAPQQYKFCKNWELSACNWLVEDKGDGGEYCHACRHNHIVPDLSKKENVKRWQAIERAKRRLIYTLMELDLPVPISGDLPLVFDFLADAPSGKQAMTGHAKGLITIALTEADDAQREERRQRMGEAYRTLLGHFRHEVGHYYWDFLLADGPMLERYRTLFGDERVDYGDALERHYKNGAPENWAASFVSAYATMHPWEDWAETWAHYLHMIDSLETALGHGVPLAAPIFVGPLTQTPAENLFAAWIPLTVTLNAMSRSMGESDLYPFVLTAPVQEKLAFVHEVVSTQGRGFAA</sequence>
<accession>A0A1Y5SZC9</accession>
<dbReference type="PIRSF" id="PIRSF012641">
    <property type="entry name" value="UCP012641"/>
    <property type="match status" value="1"/>
</dbReference>
<proteinExistence type="predicted"/>
<dbReference type="InterPro" id="IPR031321">
    <property type="entry name" value="UCP012641"/>
</dbReference>
<feature type="domain" description="Zinc-ribbon" evidence="1">
    <location>
        <begin position="3"/>
        <end position="100"/>
    </location>
</feature>